<gene>
    <name evidence="1" type="ORF">H8923_01340</name>
</gene>
<dbReference type="Proteomes" id="UP000609849">
    <property type="component" value="Unassembled WGS sequence"/>
</dbReference>
<name>A0ABR7JKP9_9FIRM</name>
<organism evidence="1 2">
    <name type="scientific">Romboutsia faecis</name>
    <dbReference type="NCBI Taxonomy" id="2764597"/>
    <lineage>
        <taxon>Bacteria</taxon>
        <taxon>Bacillati</taxon>
        <taxon>Bacillota</taxon>
        <taxon>Clostridia</taxon>
        <taxon>Peptostreptococcales</taxon>
        <taxon>Peptostreptococcaceae</taxon>
        <taxon>Romboutsia</taxon>
    </lineage>
</organism>
<reference evidence="1 2" key="1">
    <citation type="submission" date="2020-08" db="EMBL/GenBank/DDBJ databases">
        <authorList>
            <person name="Liu C."/>
            <person name="Sun Q."/>
        </authorList>
    </citation>
    <scope>NUCLEOTIDE SEQUENCE [LARGE SCALE GENOMIC DNA]</scope>
    <source>
        <strain evidence="1 2">NSJ-18</strain>
    </source>
</reference>
<evidence type="ECO:0000313" key="2">
    <source>
        <dbReference type="Proteomes" id="UP000609849"/>
    </source>
</evidence>
<protein>
    <submittedName>
        <fullName evidence="1">Uncharacterized protein</fullName>
    </submittedName>
</protein>
<sequence>MTHKLKEKLGSLLSKWFDNLGFSYSKEESIQCLNCKKIIDTDFDELRKCSCGCSLFVIDSKKYTIDKGTVHCNCEKGNLENVCHVNCDHGSIEEYICSNCKNEISIYQVV</sequence>
<dbReference type="EMBL" id="JACRWE010000001">
    <property type="protein sequence ID" value="MBC5995390.1"/>
    <property type="molecule type" value="Genomic_DNA"/>
</dbReference>
<proteinExistence type="predicted"/>
<evidence type="ECO:0000313" key="1">
    <source>
        <dbReference type="EMBL" id="MBC5995390.1"/>
    </source>
</evidence>
<keyword evidence="2" id="KW-1185">Reference proteome</keyword>
<comment type="caution">
    <text evidence="1">The sequence shown here is derived from an EMBL/GenBank/DDBJ whole genome shotgun (WGS) entry which is preliminary data.</text>
</comment>
<accession>A0ABR7JKP9</accession>
<dbReference type="RefSeq" id="WP_153971404.1">
    <property type="nucleotide sequence ID" value="NZ_JACRWE010000001.1"/>
</dbReference>